<protein>
    <submittedName>
        <fullName evidence="2">Uncharacterized protein</fullName>
    </submittedName>
</protein>
<comment type="caution">
    <text evidence="2">The sequence shown here is derived from an EMBL/GenBank/DDBJ whole genome shotgun (WGS) entry which is preliminary data.</text>
</comment>
<reference evidence="3" key="1">
    <citation type="journal article" date="2013" name="PLoS Genet.">
        <title>The genome of Spraguea lophii and the basis of host-microsporidian interactions.</title>
        <authorList>
            <person name="Campbell S.E."/>
            <person name="Williams T.A."/>
            <person name="Yousuf A."/>
            <person name="Soanes D.M."/>
            <person name="Paszkiewicz K.H."/>
            <person name="Williams B.A.P."/>
        </authorList>
    </citation>
    <scope>NUCLEOTIDE SEQUENCE [LARGE SCALE GENOMIC DNA]</scope>
    <source>
        <strain evidence="3">42_110</strain>
    </source>
</reference>
<gene>
    <name evidence="2" type="ORF">SLOPH_2114</name>
</gene>
<sequence length="147" mass="17464">MSFIVLGRVHLLYLMVIYLNLYYLFDTTKFVLCLLLLHIDFALFAFKSNYVTITFPPRAYQITFAFRRGYASFTVMILNFHNRNNRILPFFRMIDTGLIYCYVNSKYLFSLIILLFHSSTWISDLRENYLVCIVSVLCQLVLFNVCN</sequence>
<feature type="transmembrane region" description="Helical" evidence="1">
    <location>
        <begin position="59"/>
        <end position="78"/>
    </location>
</feature>
<feature type="transmembrane region" description="Helical" evidence="1">
    <location>
        <begin position="99"/>
        <end position="122"/>
    </location>
</feature>
<dbReference type="VEuPathDB" id="MicrosporidiaDB:SLOPH_2114"/>
<organism evidence="2 3">
    <name type="scientific">Spraguea lophii (strain 42_110)</name>
    <name type="common">Microsporidian parasite</name>
    <dbReference type="NCBI Taxonomy" id="1358809"/>
    <lineage>
        <taxon>Eukaryota</taxon>
        <taxon>Fungi</taxon>
        <taxon>Fungi incertae sedis</taxon>
        <taxon>Microsporidia</taxon>
        <taxon>Spragueidae</taxon>
        <taxon>Spraguea</taxon>
    </lineage>
</organism>
<feature type="transmembrane region" description="Helical" evidence="1">
    <location>
        <begin position="128"/>
        <end position="146"/>
    </location>
</feature>
<feature type="transmembrane region" description="Helical" evidence="1">
    <location>
        <begin position="6"/>
        <end position="25"/>
    </location>
</feature>
<keyword evidence="3" id="KW-1185">Reference proteome</keyword>
<dbReference type="AlphaFoldDB" id="S7W7F4"/>
<proteinExistence type="predicted"/>
<evidence type="ECO:0000256" key="1">
    <source>
        <dbReference type="SAM" id="Phobius"/>
    </source>
</evidence>
<evidence type="ECO:0000313" key="2">
    <source>
        <dbReference type="EMBL" id="EPR78780.1"/>
    </source>
</evidence>
<name>S7W7F4_SPRLO</name>
<feature type="transmembrane region" description="Helical" evidence="1">
    <location>
        <begin position="32"/>
        <end position="53"/>
    </location>
</feature>
<dbReference type="InParanoid" id="S7W7F4"/>
<evidence type="ECO:0000313" key="3">
    <source>
        <dbReference type="Proteomes" id="UP000014978"/>
    </source>
</evidence>
<keyword evidence="1" id="KW-0472">Membrane</keyword>
<keyword evidence="1" id="KW-0812">Transmembrane</keyword>
<dbReference type="EMBL" id="ATCN01000568">
    <property type="protein sequence ID" value="EPR78780.1"/>
    <property type="molecule type" value="Genomic_DNA"/>
</dbReference>
<dbReference type="HOGENOM" id="CLU_1769306_0_0_1"/>
<accession>S7W7F4</accession>
<dbReference type="Proteomes" id="UP000014978">
    <property type="component" value="Unassembled WGS sequence"/>
</dbReference>
<keyword evidence="1" id="KW-1133">Transmembrane helix</keyword>